<reference evidence="1 2" key="1">
    <citation type="submission" date="2011-08" db="EMBL/GenBank/DDBJ databases">
        <title>The Genome Sequence of Clostridium hathewayi WAL-18680.</title>
        <authorList>
            <consortium name="The Broad Institute Genome Sequencing Platform"/>
            <person name="Earl A."/>
            <person name="Ward D."/>
            <person name="Feldgarden M."/>
            <person name="Gevers D."/>
            <person name="Finegold S.M."/>
            <person name="Summanen P.H."/>
            <person name="Molitoris D.R."/>
            <person name="Song M."/>
            <person name="Daigneault M."/>
            <person name="Allen-Vercoe E."/>
            <person name="Young S.K."/>
            <person name="Zeng Q."/>
            <person name="Gargeya S."/>
            <person name="Fitzgerald M."/>
            <person name="Haas B."/>
            <person name="Abouelleil A."/>
            <person name="Alvarado L."/>
            <person name="Arachchi H.M."/>
            <person name="Berlin A."/>
            <person name="Brown A."/>
            <person name="Chapman S.B."/>
            <person name="Chen Z."/>
            <person name="Dunbar C."/>
            <person name="Freedman E."/>
            <person name="Gearin G."/>
            <person name="Gellesch M."/>
            <person name="Goldberg J."/>
            <person name="Griggs A."/>
            <person name="Gujja S."/>
            <person name="Heiman D."/>
            <person name="Howarth C."/>
            <person name="Larson L."/>
            <person name="Lui A."/>
            <person name="MacDonald P.J.P."/>
            <person name="Montmayeur A."/>
            <person name="Murphy C."/>
            <person name="Neiman D."/>
            <person name="Pearson M."/>
            <person name="Priest M."/>
            <person name="Roberts A."/>
            <person name="Saif S."/>
            <person name="Shea T."/>
            <person name="Shenoy N."/>
            <person name="Sisk P."/>
            <person name="Stolte C."/>
            <person name="Sykes S."/>
            <person name="Wortman J."/>
            <person name="Nusbaum C."/>
            <person name="Birren B."/>
        </authorList>
    </citation>
    <scope>NUCLEOTIDE SEQUENCE [LARGE SCALE GENOMIC DNA]</scope>
    <source>
        <strain evidence="1 2">WAL-18680</strain>
    </source>
</reference>
<name>G5IEJ7_9FIRM</name>
<dbReference type="HOGENOM" id="CLU_067323_1_0_9"/>
<dbReference type="EMBL" id="ADLN01000036">
    <property type="protein sequence ID" value="EHI60050.1"/>
    <property type="molecule type" value="Genomic_DNA"/>
</dbReference>
<gene>
    <name evidence="1" type="ORF">HMPREF9473_01924</name>
</gene>
<dbReference type="Proteomes" id="UP000005384">
    <property type="component" value="Unassembled WGS sequence"/>
</dbReference>
<evidence type="ECO:0008006" key="3">
    <source>
        <dbReference type="Google" id="ProtNLM"/>
    </source>
</evidence>
<evidence type="ECO:0000313" key="2">
    <source>
        <dbReference type="Proteomes" id="UP000005384"/>
    </source>
</evidence>
<comment type="caution">
    <text evidence="1">The sequence shown here is derived from an EMBL/GenBank/DDBJ whole genome shotgun (WGS) entry which is preliminary data.</text>
</comment>
<dbReference type="InterPro" id="IPR014942">
    <property type="entry name" value="AbiEii"/>
</dbReference>
<proteinExistence type="predicted"/>
<evidence type="ECO:0000313" key="1">
    <source>
        <dbReference type="EMBL" id="EHI60050.1"/>
    </source>
</evidence>
<dbReference type="PATRIC" id="fig|742737.3.peg.1949"/>
<protein>
    <recommendedName>
        <fullName evidence="3">Abortive infection protein AbiGII</fullName>
    </recommendedName>
</protein>
<accession>G5IEJ7</accession>
<dbReference type="Pfam" id="PF08843">
    <property type="entry name" value="AbiEii"/>
    <property type="match status" value="1"/>
</dbReference>
<dbReference type="AlphaFoldDB" id="G5IEJ7"/>
<keyword evidence="2" id="KW-1185">Reference proteome</keyword>
<dbReference type="RefSeq" id="WP_006779904.1">
    <property type="nucleotide sequence ID" value="NZ_CP040506.1"/>
</dbReference>
<sequence length="282" mass="32613">MKNAMQLKAMIKSLAKEKNISAQLVMQNFMLERLLERVSVSEYKENFILKGGFLIAAMVGLDSRATMDMDATVKGIPVNENSVKNMFEKLCQIDLEDNVQFLFCRIVEIRENNDYIGYRVSLTANYPPMAVPLKLDITTGDRITPKEIEYKFRLMLEDRDISVLAYNLETVLAEKLETVVTRGDQNTRPRDYYDIYILKKLQYANIRTEELGAALSATAEKRGSIKVMAEYEIIMNRVKNSEVMQRQWRNYQKDFNYAADIDFAECCDNVVEIMRELGREAV</sequence>
<organism evidence="1 2">
    <name type="scientific">Hungatella hathewayi WAL-18680</name>
    <dbReference type="NCBI Taxonomy" id="742737"/>
    <lineage>
        <taxon>Bacteria</taxon>
        <taxon>Bacillati</taxon>
        <taxon>Bacillota</taxon>
        <taxon>Clostridia</taxon>
        <taxon>Lachnospirales</taxon>
        <taxon>Lachnospiraceae</taxon>
        <taxon>Hungatella</taxon>
    </lineage>
</organism>